<gene>
    <name evidence="3" type="ORF">MELLADRAFT_86617</name>
</gene>
<dbReference type="HOGENOM" id="CLU_1019687_0_0_1"/>
<reference evidence="4" key="1">
    <citation type="journal article" date="2011" name="Proc. Natl. Acad. Sci. U.S.A.">
        <title>Obligate biotrophy features unraveled by the genomic analysis of rust fungi.</title>
        <authorList>
            <person name="Duplessis S."/>
            <person name="Cuomo C.A."/>
            <person name="Lin Y.-C."/>
            <person name="Aerts A."/>
            <person name="Tisserant E."/>
            <person name="Veneault-Fourrey C."/>
            <person name="Joly D.L."/>
            <person name="Hacquard S."/>
            <person name="Amselem J."/>
            <person name="Cantarel B.L."/>
            <person name="Chiu R."/>
            <person name="Coutinho P.M."/>
            <person name="Feau N."/>
            <person name="Field M."/>
            <person name="Frey P."/>
            <person name="Gelhaye E."/>
            <person name="Goldberg J."/>
            <person name="Grabherr M.G."/>
            <person name="Kodira C.D."/>
            <person name="Kohler A."/>
            <person name="Kuees U."/>
            <person name="Lindquist E.A."/>
            <person name="Lucas S.M."/>
            <person name="Mago R."/>
            <person name="Mauceli E."/>
            <person name="Morin E."/>
            <person name="Murat C."/>
            <person name="Pangilinan J.L."/>
            <person name="Park R."/>
            <person name="Pearson M."/>
            <person name="Quesneville H."/>
            <person name="Rouhier N."/>
            <person name="Sakthikumar S."/>
            <person name="Salamov A.A."/>
            <person name="Schmutz J."/>
            <person name="Selles B."/>
            <person name="Shapiro H."/>
            <person name="Tanguay P."/>
            <person name="Tuskan G.A."/>
            <person name="Henrissat B."/>
            <person name="Van de Peer Y."/>
            <person name="Rouze P."/>
            <person name="Ellis J.G."/>
            <person name="Dodds P.N."/>
            <person name="Schein J.E."/>
            <person name="Zhong S."/>
            <person name="Hamelin R.C."/>
            <person name="Grigoriev I.V."/>
            <person name="Szabo L.J."/>
            <person name="Martin F."/>
        </authorList>
    </citation>
    <scope>NUCLEOTIDE SEQUENCE [LARGE SCALE GENOMIC DNA]</scope>
    <source>
        <strain evidence="4">98AG31 / pathotype 3-4-7</strain>
    </source>
</reference>
<evidence type="ECO:0000313" key="3">
    <source>
        <dbReference type="EMBL" id="EGG06481.1"/>
    </source>
</evidence>
<dbReference type="KEGG" id="mlr:MELLADRAFT_86617"/>
<proteinExistence type="predicted"/>
<evidence type="ECO:0000256" key="1">
    <source>
        <dbReference type="SAM" id="MobiDB-lite"/>
    </source>
</evidence>
<feature type="region of interest" description="Disordered" evidence="1">
    <location>
        <begin position="25"/>
        <end position="89"/>
    </location>
</feature>
<keyword evidence="4" id="KW-1185">Reference proteome</keyword>
<protein>
    <submittedName>
        <fullName evidence="3">Secreted protein</fullName>
    </submittedName>
</protein>
<dbReference type="Proteomes" id="UP000001072">
    <property type="component" value="Unassembled WGS sequence"/>
</dbReference>
<keyword evidence="2" id="KW-0732">Signal</keyword>
<sequence length="273" mass="30085">MSLNLSFLIPFLIAIIILETRAQTRPPNQITPPPTTPQAGGPSTLQRPQPGNNPQSQQTFTNNPASASSTTPVATNLNPGLEGVNSLTDPDGTLKATVQAVSREYNQMTELVKQFRIAAFIPLSSQQTLAQESFLESLSPEQRVIFDNHVKYLILTPTQRAKERDFMSSFVTPKVKVANQAGFDAVKRDLLPEAQRDFDPAEGMKNMGLTTDQQRRFRNGVQRYLANPSARLEAEQATMPSNAQRRLLSNSSSNLVPLLTLSITFLSCFIILS</sequence>
<name>F4RMF8_MELLP</name>
<dbReference type="VEuPathDB" id="FungiDB:MELLADRAFT_86617"/>
<evidence type="ECO:0000256" key="2">
    <source>
        <dbReference type="SAM" id="SignalP"/>
    </source>
</evidence>
<feature type="compositionally biased region" description="Polar residues" evidence="1">
    <location>
        <begin position="41"/>
        <end position="78"/>
    </location>
</feature>
<dbReference type="InParanoid" id="F4RMF8"/>
<feature type="signal peptide" evidence="2">
    <location>
        <begin position="1"/>
        <end position="22"/>
    </location>
</feature>
<accession>F4RMF8</accession>
<dbReference type="OrthoDB" id="2507558at2759"/>
<organism evidence="4">
    <name type="scientific">Melampsora larici-populina (strain 98AG31 / pathotype 3-4-7)</name>
    <name type="common">Poplar leaf rust fungus</name>
    <dbReference type="NCBI Taxonomy" id="747676"/>
    <lineage>
        <taxon>Eukaryota</taxon>
        <taxon>Fungi</taxon>
        <taxon>Dikarya</taxon>
        <taxon>Basidiomycota</taxon>
        <taxon>Pucciniomycotina</taxon>
        <taxon>Pucciniomycetes</taxon>
        <taxon>Pucciniales</taxon>
        <taxon>Melampsoraceae</taxon>
        <taxon>Melampsora</taxon>
    </lineage>
</organism>
<dbReference type="STRING" id="747676.F4RMF8"/>
<dbReference type="RefSeq" id="XP_007410315.1">
    <property type="nucleotide sequence ID" value="XM_007410253.1"/>
</dbReference>
<dbReference type="EMBL" id="GL883108">
    <property type="protein sequence ID" value="EGG06481.1"/>
    <property type="molecule type" value="Genomic_DNA"/>
</dbReference>
<dbReference type="GeneID" id="18934242"/>
<dbReference type="AlphaFoldDB" id="F4RMF8"/>
<feature type="chain" id="PRO_5003320882" evidence="2">
    <location>
        <begin position="23"/>
        <end position="273"/>
    </location>
</feature>
<evidence type="ECO:0000313" key="4">
    <source>
        <dbReference type="Proteomes" id="UP000001072"/>
    </source>
</evidence>